<evidence type="ECO:0000313" key="7">
    <source>
        <dbReference type="Proteomes" id="UP000231990"/>
    </source>
</evidence>
<dbReference type="Proteomes" id="UP000231990">
    <property type="component" value="Unassembled WGS sequence"/>
</dbReference>
<name>A0A2M9ZM94_9LEPT</name>
<feature type="region of interest" description="Disordered" evidence="1">
    <location>
        <begin position="197"/>
        <end position="218"/>
    </location>
</feature>
<evidence type="ECO:0000256" key="2">
    <source>
        <dbReference type="SAM" id="SignalP"/>
    </source>
</evidence>
<dbReference type="EMBL" id="NPDZ01000005">
    <property type="protein sequence ID" value="PJZ73210.1"/>
    <property type="molecule type" value="Genomic_DNA"/>
</dbReference>
<evidence type="ECO:0000313" key="5">
    <source>
        <dbReference type="EMBL" id="PJZ73210.1"/>
    </source>
</evidence>
<dbReference type="SUPFAM" id="SSF55961">
    <property type="entry name" value="Bet v1-like"/>
    <property type="match status" value="1"/>
</dbReference>
<dbReference type="EMBL" id="NPDY01000021">
    <property type="protein sequence ID" value="PJZ68514.1"/>
    <property type="molecule type" value="Genomic_DNA"/>
</dbReference>
<dbReference type="PIRSF" id="PIRSF039033">
    <property type="entry name" value="START_dom"/>
    <property type="match status" value="1"/>
</dbReference>
<dbReference type="CDD" id="cd08876">
    <property type="entry name" value="START_1"/>
    <property type="match status" value="1"/>
</dbReference>
<dbReference type="InterPro" id="IPR051213">
    <property type="entry name" value="START_lipid_transfer"/>
</dbReference>
<feature type="domain" description="START" evidence="3">
    <location>
        <begin position="19"/>
        <end position="198"/>
    </location>
</feature>
<dbReference type="InterPro" id="IPR023393">
    <property type="entry name" value="START-like_dom_sf"/>
</dbReference>
<keyword evidence="6" id="KW-1185">Reference proteome</keyword>
<protein>
    <submittedName>
        <fullName evidence="5">START domain protein</fullName>
    </submittedName>
</protein>
<feature type="chain" id="PRO_5014786864" evidence="2">
    <location>
        <begin position="20"/>
        <end position="218"/>
    </location>
</feature>
<reference evidence="6 7" key="1">
    <citation type="submission" date="2017-07" db="EMBL/GenBank/DDBJ databases">
        <title>Leptospira spp. isolated from tropical soils.</title>
        <authorList>
            <person name="Thibeaux R."/>
            <person name="Iraola G."/>
            <person name="Ferres I."/>
            <person name="Bierque E."/>
            <person name="Girault D."/>
            <person name="Soupe-Gilbert M.-E."/>
            <person name="Picardeau M."/>
            <person name="Goarant C."/>
        </authorList>
    </citation>
    <scope>NUCLEOTIDE SEQUENCE [LARGE SCALE GENOMIC DNA]</scope>
    <source>
        <strain evidence="5 7">FH1-B-B1</strain>
        <strain evidence="4 6">FH1-B-C1</strain>
    </source>
</reference>
<dbReference type="OrthoDB" id="5734556at2"/>
<keyword evidence="2" id="KW-0732">Signal</keyword>
<accession>A0A2M9ZM94</accession>
<dbReference type="Gene3D" id="3.30.530.20">
    <property type="match status" value="1"/>
</dbReference>
<dbReference type="InterPro" id="IPR028347">
    <property type="entry name" value="START_dom_prot"/>
</dbReference>
<proteinExistence type="predicted"/>
<dbReference type="AlphaFoldDB" id="A0A2M9ZM94"/>
<dbReference type="InterPro" id="IPR002913">
    <property type="entry name" value="START_lipid-bd_dom"/>
</dbReference>
<evidence type="ECO:0000256" key="1">
    <source>
        <dbReference type="SAM" id="MobiDB-lite"/>
    </source>
</evidence>
<dbReference type="PANTHER" id="PTHR19308:SF14">
    <property type="entry name" value="START DOMAIN-CONTAINING PROTEIN"/>
    <property type="match status" value="1"/>
</dbReference>
<dbReference type="RefSeq" id="WP_100715062.1">
    <property type="nucleotide sequence ID" value="NZ_NPDY01000021.1"/>
</dbReference>
<dbReference type="Pfam" id="PF01852">
    <property type="entry name" value="START"/>
    <property type="match status" value="1"/>
</dbReference>
<organism evidence="5 7">
    <name type="scientific">Leptospira perolatii</name>
    <dbReference type="NCBI Taxonomy" id="2023191"/>
    <lineage>
        <taxon>Bacteria</taxon>
        <taxon>Pseudomonadati</taxon>
        <taxon>Spirochaetota</taxon>
        <taxon>Spirochaetia</taxon>
        <taxon>Leptospirales</taxon>
        <taxon>Leptospiraceae</taxon>
        <taxon>Leptospira</taxon>
    </lineage>
</organism>
<dbReference type="Proteomes" id="UP000231962">
    <property type="component" value="Unassembled WGS sequence"/>
</dbReference>
<feature type="signal peptide" evidence="2">
    <location>
        <begin position="1"/>
        <end position="19"/>
    </location>
</feature>
<gene>
    <name evidence="4" type="ORF">CH360_15985</name>
    <name evidence="5" type="ORF">CH373_09485</name>
</gene>
<dbReference type="PANTHER" id="PTHR19308">
    <property type="entry name" value="PHOSPHATIDYLCHOLINE TRANSFER PROTEIN"/>
    <property type="match status" value="1"/>
</dbReference>
<dbReference type="PROSITE" id="PS50848">
    <property type="entry name" value="START"/>
    <property type="match status" value="1"/>
</dbReference>
<dbReference type="GO" id="GO:0005737">
    <property type="term" value="C:cytoplasm"/>
    <property type="evidence" value="ECO:0007669"/>
    <property type="project" value="UniProtKB-ARBA"/>
</dbReference>
<evidence type="ECO:0000313" key="4">
    <source>
        <dbReference type="EMBL" id="PJZ68514.1"/>
    </source>
</evidence>
<sequence length="218" mass="24593">MKKWIILAAFLLFSFPAFGWELAKEKNGVTVHTREVEGSELKEFRGKTKVKASMHSVIALMEDNPAYTTWLKDCKQAEAIKVLNPKEKYIYILNGVPWPLDDRDFVVHSTLIQDKTSGTLTYTMRSVEKAIPEKKGIVRAKLKGYWKFVPKGEEVEVTYQVHSEPGGSIPSTIANAVVVDIPYDTLRKMKEKLEEPKYKNAKSSFVIEPTPGTGSNTP</sequence>
<dbReference type="GO" id="GO:0008289">
    <property type="term" value="F:lipid binding"/>
    <property type="evidence" value="ECO:0007669"/>
    <property type="project" value="InterPro"/>
</dbReference>
<evidence type="ECO:0000259" key="3">
    <source>
        <dbReference type="PROSITE" id="PS50848"/>
    </source>
</evidence>
<comment type="caution">
    <text evidence="5">The sequence shown here is derived from an EMBL/GenBank/DDBJ whole genome shotgun (WGS) entry which is preliminary data.</text>
</comment>
<evidence type="ECO:0000313" key="6">
    <source>
        <dbReference type="Proteomes" id="UP000231962"/>
    </source>
</evidence>